<dbReference type="GO" id="GO:0016787">
    <property type="term" value="F:hydrolase activity"/>
    <property type="evidence" value="ECO:0007669"/>
    <property type="project" value="UniProtKB-KW"/>
</dbReference>
<evidence type="ECO:0000313" key="5">
    <source>
        <dbReference type="Proteomes" id="UP001490365"/>
    </source>
</evidence>
<reference evidence="4 5" key="1">
    <citation type="submission" date="2024-06" db="EMBL/GenBank/DDBJ databases">
        <title>The Natural Products Discovery Center: Release of the First 8490 Sequenced Strains for Exploring Actinobacteria Biosynthetic Diversity.</title>
        <authorList>
            <person name="Kalkreuter E."/>
            <person name="Kautsar S.A."/>
            <person name="Yang D."/>
            <person name="Bader C.D."/>
            <person name="Teijaro C.N."/>
            <person name="Fluegel L."/>
            <person name="Davis C.M."/>
            <person name="Simpson J.R."/>
            <person name="Lauterbach L."/>
            <person name="Steele A.D."/>
            <person name="Gui C."/>
            <person name="Meng S."/>
            <person name="Li G."/>
            <person name="Viehrig K."/>
            <person name="Ye F."/>
            <person name="Su P."/>
            <person name="Kiefer A.F."/>
            <person name="Nichols A."/>
            <person name="Cepeda A.J."/>
            <person name="Yan W."/>
            <person name="Fan B."/>
            <person name="Jiang Y."/>
            <person name="Adhikari A."/>
            <person name="Zheng C.-J."/>
            <person name="Schuster L."/>
            <person name="Cowan T.M."/>
            <person name="Smanski M.J."/>
            <person name="Chevrette M.G."/>
            <person name="De Carvalho L.P.S."/>
            <person name="Shen B."/>
        </authorList>
    </citation>
    <scope>NUCLEOTIDE SEQUENCE [LARGE SCALE GENOMIC DNA]</scope>
    <source>
        <strain evidence="4 5">NPDC001694</strain>
    </source>
</reference>
<feature type="signal peptide" evidence="2">
    <location>
        <begin position="1"/>
        <end position="35"/>
    </location>
</feature>
<sequence>MRHLSAVSTPRALTLLAAAAALGLTAAGAMPYASAAPATRAAAVQEDLPAGFTQHRTQVGALGLDYVIGGHGPTLVLLHGYPQTWYEWRYVMPALAEHYTVIAPDLPGAGHSDAPVSGYDKKSMAADIHGLLAKIGHDKDIRLVGHDIGTMVAYSYAAAHPADVRKLVLSEAPIPDPGIYTLPALTADGPGAWHFGFFALGNGLPEDLIQGREEVWTDRFIDDLEVQKGAVTPDDVSVFAGYLKDPAHLKASLAWFRTLPQDMKNDAVYQKKKLTMPVLAIGAEGSLGDSVPKQVEKYATHVTGVVVPDSGHWLYEEQPAAMTRILLTFLKGRS</sequence>
<gene>
    <name evidence="4" type="ORF">ABT211_39390</name>
</gene>
<protein>
    <submittedName>
        <fullName evidence="4">Alpha/beta hydrolase</fullName>
    </submittedName>
</protein>
<comment type="caution">
    <text evidence="4">The sequence shown here is derived from an EMBL/GenBank/DDBJ whole genome shotgun (WGS) entry which is preliminary data.</text>
</comment>
<dbReference type="InterPro" id="IPR000073">
    <property type="entry name" value="AB_hydrolase_1"/>
</dbReference>
<dbReference type="InterPro" id="IPR000639">
    <property type="entry name" value="Epox_hydrolase-like"/>
</dbReference>
<dbReference type="PRINTS" id="PR00412">
    <property type="entry name" value="EPOXHYDRLASE"/>
</dbReference>
<dbReference type="PANTHER" id="PTHR43329">
    <property type="entry name" value="EPOXIDE HYDROLASE"/>
    <property type="match status" value="1"/>
</dbReference>
<dbReference type="Proteomes" id="UP001490365">
    <property type="component" value="Unassembled WGS sequence"/>
</dbReference>
<evidence type="ECO:0000313" key="4">
    <source>
        <dbReference type="EMBL" id="MER6273291.1"/>
    </source>
</evidence>
<organism evidence="4 5">
    <name type="scientific">Streptomyces sp. 900105755</name>
    <dbReference type="NCBI Taxonomy" id="3154389"/>
    <lineage>
        <taxon>Bacteria</taxon>
        <taxon>Bacillati</taxon>
        <taxon>Actinomycetota</taxon>
        <taxon>Actinomycetes</taxon>
        <taxon>Kitasatosporales</taxon>
        <taxon>Streptomycetaceae</taxon>
        <taxon>Streptomyces</taxon>
    </lineage>
</organism>
<keyword evidence="1 4" id="KW-0378">Hydrolase</keyword>
<dbReference type="Pfam" id="PF00561">
    <property type="entry name" value="Abhydrolase_1"/>
    <property type="match status" value="1"/>
</dbReference>
<proteinExistence type="predicted"/>
<dbReference type="RefSeq" id="WP_351961568.1">
    <property type="nucleotide sequence ID" value="NZ_JBEOZM010000029.1"/>
</dbReference>
<name>A0ABV1TTD4_9ACTN</name>
<keyword evidence="2" id="KW-0732">Signal</keyword>
<evidence type="ECO:0000259" key="3">
    <source>
        <dbReference type="Pfam" id="PF00561"/>
    </source>
</evidence>
<evidence type="ECO:0000256" key="2">
    <source>
        <dbReference type="SAM" id="SignalP"/>
    </source>
</evidence>
<feature type="domain" description="AB hydrolase-1" evidence="3">
    <location>
        <begin position="73"/>
        <end position="319"/>
    </location>
</feature>
<dbReference type="SUPFAM" id="SSF53474">
    <property type="entry name" value="alpha/beta-Hydrolases"/>
    <property type="match status" value="1"/>
</dbReference>
<keyword evidence="5" id="KW-1185">Reference proteome</keyword>
<dbReference type="PRINTS" id="PR00111">
    <property type="entry name" value="ABHYDROLASE"/>
</dbReference>
<dbReference type="Gene3D" id="3.40.50.1820">
    <property type="entry name" value="alpha/beta hydrolase"/>
    <property type="match status" value="1"/>
</dbReference>
<dbReference type="InterPro" id="IPR029058">
    <property type="entry name" value="AB_hydrolase_fold"/>
</dbReference>
<feature type="chain" id="PRO_5046478970" evidence="2">
    <location>
        <begin position="36"/>
        <end position="334"/>
    </location>
</feature>
<evidence type="ECO:0000256" key="1">
    <source>
        <dbReference type="ARBA" id="ARBA00022801"/>
    </source>
</evidence>
<accession>A0ABV1TTD4</accession>
<dbReference type="EMBL" id="JBEOZM010000029">
    <property type="protein sequence ID" value="MER6273291.1"/>
    <property type="molecule type" value="Genomic_DNA"/>
</dbReference>